<sequence length="120" mass="12965">MRGSPSAMLSHKAFIASHRSKVSLINGTCPMFANQGRETHHESQGVPATVGRFSAGHVFDGQAAVDTPREPISANTEAAGQLSGSWSNPTTRPHHPPSTPSRSPVHKPKALTFEQHHRTW</sequence>
<feature type="region of interest" description="Disordered" evidence="1">
    <location>
        <begin position="59"/>
        <end position="120"/>
    </location>
</feature>
<dbReference type="AlphaFoldDB" id="A0A9Q8QQQ4"/>
<organism evidence="2 3">
    <name type="scientific">Purpureocillium takamizusanense</name>
    <dbReference type="NCBI Taxonomy" id="2060973"/>
    <lineage>
        <taxon>Eukaryota</taxon>
        <taxon>Fungi</taxon>
        <taxon>Dikarya</taxon>
        <taxon>Ascomycota</taxon>
        <taxon>Pezizomycotina</taxon>
        <taxon>Sordariomycetes</taxon>
        <taxon>Hypocreomycetidae</taxon>
        <taxon>Hypocreales</taxon>
        <taxon>Ophiocordycipitaceae</taxon>
        <taxon>Purpureocillium</taxon>
    </lineage>
</organism>
<dbReference type="RefSeq" id="XP_047846228.1">
    <property type="nucleotide sequence ID" value="XM_047990221.1"/>
</dbReference>
<dbReference type="KEGG" id="ptkz:JDV02_008608"/>
<proteinExistence type="predicted"/>
<evidence type="ECO:0000313" key="3">
    <source>
        <dbReference type="Proteomes" id="UP000829364"/>
    </source>
</evidence>
<keyword evidence="3" id="KW-1185">Reference proteome</keyword>
<evidence type="ECO:0000313" key="2">
    <source>
        <dbReference type="EMBL" id="UNI22747.1"/>
    </source>
</evidence>
<dbReference type="EMBL" id="CP086361">
    <property type="protein sequence ID" value="UNI22747.1"/>
    <property type="molecule type" value="Genomic_DNA"/>
</dbReference>
<feature type="compositionally biased region" description="Polar residues" evidence="1">
    <location>
        <begin position="73"/>
        <end position="88"/>
    </location>
</feature>
<gene>
    <name evidence="2" type="ORF">JDV02_008608</name>
</gene>
<accession>A0A9Q8QQQ4</accession>
<reference evidence="2" key="1">
    <citation type="submission" date="2021-11" db="EMBL/GenBank/DDBJ databases">
        <title>Purpureocillium_takamizusanense_genome.</title>
        <authorList>
            <person name="Nguyen N.-H."/>
        </authorList>
    </citation>
    <scope>NUCLEOTIDE SEQUENCE</scope>
    <source>
        <strain evidence="2">PT3</strain>
    </source>
</reference>
<dbReference type="Proteomes" id="UP000829364">
    <property type="component" value="Chromosome 8"/>
</dbReference>
<protein>
    <submittedName>
        <fullName evidence="2">Uncharacterized protein</fullName>
    </submittedName>
</protein>
<evidence type="ECO:0000256" key="1">
    <source>
        <dbReference type="SAM" id="MobiDB-lite"/>
    </source>
</evidence>
<name>A0A9Q8QQQ4_9HYPO</name>
<dbReference type="GeneID" id="72070554"/>